<dbReference type="SUPFAM" id="SSF52540">
    <property type="entry name" value="P-loop containing nucleoside triphosphate hydrolases"/>
    <property type="match status" value="1"/>
</dbReference>
<keyword evidence="4" id="KW-1003">Cell membrane</keyword>
<dbReference type="FunFam" id="3.40.50.300:FF:000016">
    <property type="entry name" value="Oligopeptide ABC transporter ATP-binding component"/>
    <property type="match status" value="1"/>
</dbReference>
<evidence type="ECO:0000256" key="4">
    <source>
        <dbReference type="ARBA" id="ARBA00022475"/>
    </source>
</evidence>
<evidence type="ECO:0000256" key="6">
    <source>
        <dbReference type="ARBA" id="ARBA00022840"/>
    </source>
</evidence>
<proteinExistence type="inferred from homology"/>
<organism evidence="10 12">
    <name type="scientific">Pediococcus ethanolidurans</name>
    <dbReference type="NCBI Taxonomy" id="319653"/>
    <lineage>
        <taxon>Bacteria</taxon>
        <taxon>Bacillati</taxon>
        <taxon>Bacillota</taxon>
        <taxon>Bacilli</taxon>
        <taxon>Lactobacillales</taxon>
        <taxon>Lactobacillaceae</taxon>
        <taxon>Pediococcus</taxon>
    </lineage>
</organism>
<dbReference type="EMBL" id="JQBY01000002">
    <property type="protein sequence ID" value="KRN83488.1"/>
    <property type="molecule type" value="Genomic_DNA"/>
</dbReference>
<dbReference type="STRING" id="319653.SAMN04487973_103139"/>
<dbReference type="PROSITE" id="PS00211">
    <property type="entry name" value="ABC_TRANSPORTER_1"/>
    <property type="match status" value="1"/>
</dbReference>
<evidence type="ECO:0000313" key="13">
    <source>
        <dbReference type="Proteomes" id="UP000182818"/>
    </source>
</evidence>
<dbReference type="Proteomes" id="UP000051749">
    <property type="component" value="Unassembled WGS sequence"/>
</dbReference>
<feature type="region of interest" description="Disordered" evidence="8">
    <location>
        <begin position="347"/>
        <end position="375"/>
    </location>
</feature>
<sequence>MENAEENILEVKDLTIDFHTYAGTVKAIRDVSFHLKKGETLAIVGESGSGKTVTTKTVMGLLANNAEVVEGTVKFRGKDILKMTQKQLEDIRGKDIAEIFQDPMTSLDPTMRIGKQIAEPLRIHKGYSREKANKQALEMLKLVGITNAEERINDYPHQFSGGMRQRIVIAIALVCYPEILIADEPTTALDVTIQAQILDLMKELQEKISTSIIFITHDLGVVAGMADRVAVMYAGKIVEYGTVDEIFYNPQHPYTWGLLNSMPTLDTAKGKLESIPGTPPDLLDPPAGDPFAARNPYAMKIDEQKEPPFFKVSDTHYAATWLLHPDAPHVEPPVEIKRRQEVYKKRLQEGTINQGHIHSTGNTSFGTDDDDAIGE</sequence>
<keyword evidence="7" id="KW-0472">Membrane</keyword>
<dbReference type="Pfam" id="PF00005">
    <property type="entry name" value="ABC_tran"/>
    <property type="match status" value="1"/>
</dbReference>
<feature type="domain" description="ABC transporter" evidence="9">
    <location>
        <begin position="9"/>
        <end position="259"/>
    </location>
</feature>
<dbReference type="Gene3D" id="3.40.50.300">
    <property type="entry name" value="P-loop containing nucleotide triphosphate hydrolases"/>
    <property type="match status" value="1"/>
</dbReference>
<dbReference type="PROSITE" id="PS50893">
    <property type="entry name" value="ABC_TRANSPORTER_2"/>
    <property type="match status" value="1"/>
</dbReference>
<reference evidence="11 13" key="2">
    <citation type="submission" date="2016-10" db="EMBL/GenBank/DDBJ databases">
        <authorList>
            <person name="Varghese N."/>
            <person name="Submissions S."/>
        </authorList>
    </citation>
    <scope>NUCLEOTIDE SEQUENCE [LARGE SCALE GENOMIC DNA]</scope>
    <source>
        <strain evidence="11 13">CGMCC 1.3889</strain>
    </source>
</reference>
<keyword evidence="5" id="KW-0547">Nucleotide-binding</keyword>
<comment type="caution">
    <text evidence="10">The sequence shown here is derived from an EMBL/GenBank/DDBJ whole genome shotgun (WGS) entry which is preliminary data.</text>
</comment>
<evidence type="ECO:0000313" key="10">
    <source>
        <dbReference type="EMBL" id="KRN83488.1"/>
    </source>
</evidence>
<dbReference type="InterPro" id="IPR017871">
    <property type="entry name" value="ABC_transporter-like_CS"/>
</dbReference>
<dbReference type="InterPro" id="IPR050388">
    <property type="entry name" value="ABC_Ni/Peptide_Import"/>
</dbReference>
<evidence type="ECO:0000256" key="1">
    <source>
        <dbReference type="ARBA" id="ARBA00004202"/>
    </source>
</evidence>
<keyword evidence="6 11" id="KW-0067">ATP-binding</keyword>
<reference evidence="10 12" key="1">
    <citation type="journal article" date="2015" name="Genome Announc.">
        <title>Expanding the biotechnology potential of lactobacilli through comparative genomics of 213 strains and associated genera.</title>
        <authorList>
            <person name="Sun Z."/>
            <person name="Harris H.M."/>
            <person name="McCann A."/>
            <person name="Guo C."/>
            <person name="Argimon S."/>
            <person name="Zhang W."/>
            <person name="Yang X."/>
            <person name="Jeffery I.B."/>
            <person name="Cooney J.C."/>
            <person name="Kagawa T.F."/>
            <person name="Liu W."/>
            <person name="Song Y."/>
            <person name="Salvetti E."/>
            <person name="Wrobel A."/>
            <person name="Rasinkangas P."/>
            <person name="Parkhill J."/>
            <person name="Rea M.C."/>
            <person name="O'Sullivan O."/>
            <person name="Ritari J."/>
            <person name="Douillard F.P."/>
            <person name="Paul Ross R."/>
            <person name="Yang R."/>
            <person name="Briner A.E."/>
            <person name="Felis G.E."/>
            <person name="de Vos W.M."/>
            <person name="Barrangou R."/>
            <person name="Klaenhammer T.R."/>
            <person name="Caufield P.W."/>
            <person name="Cui Y."/>
            <person name="Zhang H."/>
            <person name="O'Toole P.W."/>
        </authorList>
    </citation>
    <scope>NUCLEOTIDE SEQUENCE [LARGE SCALE GENOMIC DNA]</scope>
    <source>
        <strain evidence="10 12">DSM 22301</strain>
    </source>
</reference>
<dbReference type="CDD" id="cd03257">
    <property type="entry name" value="ABC_NikE_OppD_transporters"/>
    <property type="match status" value="1"/>
</dbReference>
<dbReference type="InterPro" id="IPR003593">
    <property type="entry name" value="AAA+_ATPase"/>
</dbReference>
<dbReference type="Pfam" id="PF08352">
    <property type="entry name" value="oligo_HPY"/>
    <property type="match status" value="1"/>
</dbReference>
<evidence type="ECO:0000256" key="2">
    <source>
        <dbReference type="ARBA" id="ARBA00005417"/>
    </source>
</evidence>
<keyword evidence="13" id="KW-1185">Reference proteome</keyword>
<dbReference type="PATRIC" id="fig|319653.3.peg.931"/>
<dbReference type="InterPro" id="IPR027417">
    <property type="entry name" value="P-loop_NTPase"/>
</dbReference>
<dbReference type="InterPro" id="IPR013563">
    <property type="entry name" value="Oligopep_ABC_C"/>
</dbReference>
<dbReference type="SMART" id="SM00382">
    <property type="entry name" value="AAA"/>
    <property type="match status" value="1"/>
</dbReference>
<dbReference type="PANTHER" id="PTHR43297:SF2">
    <property type="entry name" value="DIPEPTIDE TRANSPORT ATP-BINDING PROTEIN DPPD"/>
    <property type="match status" value="1"/>
</dbReference>
<accession>A0A0R2K1J7</accession>
<dbReference type="GO" id="GO:0016887">
    <property type="term" value="F:ATP hydrolysis activity"/>
    <property type="evidence" value="ECO:0007669"/>
    <property type="project" value="InterPro"/>
</dbReference>
<dbReference type="GO" id="GO:0015833">
    <property type="term" value="P:peptide transport"/>
    <property type="evidence" value="ECO:0007669"/>
    <property type="project" value="InterPro"/>
</dbReference>
<dbReference type="EMBL" id="FOGK01000003">
    <property type="protein sequence ID" value="SER25700.1"/>
    <property type="molecule type" value="Genomic_DNA"/>
</dbReference>
<dbReference type="GeneID" id="76042772"/>
<comment type="subcellular location">
    <subcellularLocation>
        <location evidence="1">Cell membrane</location>
        <topology evidence="1">Peripheral membrane protein</topology>
    </subcellularLocation>
</comment>
<dbReference type="PANTHER" id="PTHR43297">
    <property type="entry name" value="OLIGOPEPTIDE TRANSPORT ATP-BINDING PROTEIN APPD"/>
    <property type="match status" value="1"/>
</dbReference>
<evidence type="ECO:0000313" key="12">
    <source>
        <dbReference type="Proteomes" id="UP000051749"/>
    </source>
</evidence>
<feature type="compositionally biased region" description="Polar residues" evidence="8">
    <location>
        <begin position="350"/>
        <end position="366"/>
    </location>
</feature>
<dbReference type="AlphaFoldDB" id="A0A0R2K1J7"/>
<evidence type="ECO:0000256" key="5">
    <source>
        <dbReference type="ARBA" id="ARBA00022741"/>
    </source>
</evidence>
<gene>
    <name evidence="10" type="ORF">IV87_GL000921</name>
    <name evidence="11" type="ORF">SAMN04487973_103139</name>
</gene>
<evidence type="ECO:0000313" key="11">
    <source>
        <dbReference type="EMBL" id="SER25700.1"/>
    </source>
</evidence>
<dbReference type="Proteomes" id="UP000182818">
    <property type="component" value="Unassembled WGS sequence"/>
</dbReference>
<evidence type="ECO:0000259" key="9">
    <source>
        <dbReference type="PROSITE" id="PS50893"/>
    </source>
</evidence>
<protein>
    <submittedName>
        <fullName evidence="11">Oligopeptide transport system ATP-binding protein</fullName>
    </submittedName>
    <submittedName>
        <fullName evidence="10">OppD protein</fullName>
    </submittedName>
</protein>
<dbReference type="GO" id="GO:0005524">
    <property type="term" value="F:ATP binding"/>
    <property type="evidence" value="ECO:0007669"/>
    <property type="project" value="UniProtKB-KW"/>
</dbReference>
<dbReference type="OrthoDB" id="9802264at2"/>
<comment type="similarity">
    <text evidence="2">Belongs to the ABC transporter superfamily.</text>
</comment>
<evidence type="ECO:0000256" key="3">
    <source>
        <dbReference type="ARBA" id="ARBA00022448"/>
    </source>
</evidence>
<dbReference type="InterPro" id="IPR003439">
    <property type="entry name" value="ABC_transporter-like_ATP-bd"/>
</dbReference>
<dbReference type="NCBIfam" id="TIGR01727">
    <property type="entry name" value="oligo_HPY"/>
    <property type="match status" value="1"/>
</dbReference>
<name>A0A0R2K1J7_9LACO</name>
<dbReference type="RefSeq" id="WP_057805130.1">
    <property type="nucleotide sequence ID" value="NZ_BJYP01000007.1"/>
</dbReference>
<dbReference type="GO" id="GO:0005886">
    <property type="term" value="C:plasma membrane"/>
    <property type="evidence" value="ECO:0007669"/>
    <property type="project" value="UniProtKB-SubCell"/>
</dbReference>
<evidence type="ECO:0000256" key="8">
    <source>
        <dbReference type="SAM" id="MobiDB-lite"/>
    </source>
</evidence>
<evidence type="ECO:0000256" key="7">
    <source>
        <dbReference type="ARBA" id="ARBA00023136"/>
    </source>
</evidence>
<keyword evidence="3" id="KW-0813">Transport</keyword>